<proteinExistence type="predicted"/>
<dbReference type="RefSeq" id="XP_009170720.1">
    <property type="nucleotide sequence ID" value="XM_009172456.1"/>
</dbReference>
<accession>A0A075ACL6</accession>
<evidence type="ECO:0000313" key="1">
    <source>
        <dbReference type="EMBL" id="KER25514.1"/>
    </source>
</evidence>
<dbReference type="GeneID" id="20321211"/>
<gene>
    <name evidence="1" type="ORF">T265_07032</name>
</gene>
<dbReference type="AlphaFoldDB" id="A0A075ACL6"/>
<keyword evidence="2" id="KW-1185">Reference proteome</keyword>
<dbReference type="Proteomes" id="UP000054324">
    <property type="component" value="Unassembled WGS sequence"/>
</dbReference>
<name>A0A075ACL6_OPIVI</name>
<dbReference type="KEGG" id="ovi:T265_07032"/>
<sequence length="86" mass="10198">MHQVFDRRCLRPVDRVRGHHCIGNAESLMDKRVEENKQFNGFECPSELQAFTLCYPIFDNASKLRKPFPNFRHYQSLPMVTRMLPT</sequence>
<evidence type="ECO:0000313" key="2">
    <source>
        <dbReference type="Proteomes" id="UP000054324"/>
    </source>
</evidence>
<protein>
    <submittedName>
        <fullName evidence="1">Uncharacterized protein</fullName>
    </submittedName>
</protein>
<reference evidence="1 2" key="1">
    <citation type="submission" date="2013-11" db="EMBL/GenBank/DDBJ databases">
        <title>Opisthorchis viverrini - life in the bile duct.</title>
        <authorList>
            <person name="Young N.D."/>
            <person name="Nagarajan N."/>
            <person name="Lin S.J."/>
            <person name="Korhonen P.K."/>
            <person name="Jex A.R."/>
            <person name="Hall R.S."/>
            <person name="Safavi-Hemami H."/>
            <person name="Kaewkong W."/>
            <person name="Bertrand D."/>
            <person name="Gao S."/>
            <person name="Seet Q."/>
            <person name="Wongkham S."/>
            <person name="Teh B.T."/>
            <person name="Wongkham C."/>
            <person name="Intapan P.M."/>
            <person name="Maleewong W."/>
            <person name="Yang X."/>
            <person name="Hu M."/>
            <person name="Wang Z."/>
            <person name="Hofmann A."/>
            <person name="Sternberg P.W."/>
            <person name="Tan P."/>
            <person name="Wang J."/>
            <person name="Gasser R.B."/>
        </authorList>
    </citation>
    <scope>NUCLEOTIDE SEQUENCE [LARGE SCALE GENOMIC DNA]</scope>
</reference>
<dbReference type="EMBL" id="KL596774">
    <property type="protein sequence ID" value="KER25514.1"/>
    <property type="molecule type" value="Genomic_DNA"/>
</dbReference>
<organism evidence="1 2">
    <name type="scientific">Opisthorchis viverrini</name>
    <name type="common">Southeast Asian liver fluke</name>
    <dbReference type="NCBI Taxonomy" id="6198"/>
    <lineage>
        <taxon>Eukaryota</taxon>
        <taxon>Metazoa</taxon>
        <taxon>Spiralia</taxon>
        <taxon>Lophotrochozoa</taxon>
        <taxon>Platyhelminthes</taxon>
        <taxon>Trematoda</taxon>
        <taxon>Digenea</taxon>
        <taxon>Opisthorchiida</taxon>
        <taxon>Opisthorchiata</taxon>
        <taxon>Opisthorchiidae</taxon>
        <taxon>Opisthorchis</taxon>
    </lineage>
</organism>
<dbReference type="CTD" id="20321211"/>